<keyword evidence="3" id="KW-0472">Membrane</keyword>
<gene>
    <name evidence="6" type="ORF">BUZ61_12705</name>
    <name evidence="5" type="ORF">J3T88_11130</name>
</gene>
<evidence type="ECO:0000313" key="8">
    <source>
        <dbReference type="Proteomes" id="UP000664081"/>
    </source>
</evidence>
<dbReference type="AlphaFoldDB" id="A0A2T4S7I1"/>
<accession>A0A2T4S7I1</accession>
<evidence type="ECO:0000256" key="2">
    <source>
        <dbReference type="PROSITE-ProRule" id="PRU00335"/>
    </source>
</evidence>
<dbReference type="Proteomes" id="UP000240400">
    <property type="component" value="Unassembled WGS sequence"/>
</dbReference>
<feature type="domain" description="HTH tetR-type" evidence="4">
    <location>
        <begin position="6"/>
        <end position="66"/>
    </location>
</feature>
<dbReference type="InterPro" id="IPR039532">
    <property type="entry name" value="TetR_C_Firmicutes"/>
</dbReference>
<protein>
    <submittedName>
        <fullName evidence="6">TetR family transcriptional regulator</fullName>
    </submittedName>
    <submittedName>
        <fullName evidence="5">TetR/AcrR family transcriptional regulator</fullName>
    </submittedName>
</protein>
<evidence type="ECO:0000256" key="3">
    <source>
        <dbReference type="SAM" id="Phobius"/>
    </source>
</evidence>
<sequence length="173" mass="20383">MDKRKEKSRQLIIENFIKLMQKKDIAKISMKDIAEASNINRGTIYLNFLDKYDILNQSLDFILAEAIEKCERTMNLQQDGKTNMREILIAIDKQYVILKQLIQKSDLNILRQTLSEKFMQSIRQKDNEITLQFLGSAIVGVIIWWVENTRPCSIDELSNELWYLLEPHIDTFL</sequence>
<organism evidence="6 7">
    <name type="scientific">Staphylococcus nepalensis</name>
    <dbReference type="NCBI Taxonomy" id="214473"/>
    <lineage>
        <taxon>Bacteria</taxon>
        <taxon>Bacillati</taxon>
        <taxon>Bacillota</taxon>
        <taxon>Bacilli</taxon>
        <taxon>Bacillales</taxon>
        <taxon>Staphylococcaceae</taxon>
        <taxon>Staphylococcus</taxon>
    </lineage>
</organism>
<dbReference type="EMBL" id="JAFNLT010000010">
    <property type="protein sequence ID" value="MBO1227853.1"/>
    <property type="molecule type" value="Genomic_DNA"/>
</dbReference>
<feature type="transmembrane region" description="Helical" evidence="3">
    <location>
        <begin position="129"/>
        <end position="146"/>
    </location>
</feature>
<dbReference type="PANTHER" id="PTHR43479">
    <property type="entry name" value="ACREF/ENVCD OPERON REPRESSOR-RELATED"/>
    <property type="match status" value="1"/>
</dbReference>
<evidence type="ECO:0000256" key="1">
    <source>
        <dbReference type="ARBA" id="ARBA00023125"/>
    </source>
</evidence>
<dbReference type="SUPFAM" id="SSF46689">
    <property type="entry name" value="Homeodomain-like"/>
    <property type="match status" value="1"/>
</dbReference>
<dbReference type="InterPro" id="IPR050624">
    <property type="entry name" value="HTH-type_Tx_Regulator"/>
</dbReference>
<dbReference type="InterPro" id="IPR009057">
    <property type="entry name" value="Homeodomain-like_sf"/>
</dbReference>
<name>A0A2T4S7I1_9STAP</name>
<evidence type="ECO:0000313" key="6">
    <source>
        <dbReference type="EMBL" id="PTK57224.1"/>
    </source>
</evidence>
<keyword evidence="3" id="KW-1133">Transmembrane helix</keyword>
<keyword evidence="1 2" id="KW-0238">DNA-binding</keyword>
<dbReference type="Proteomes" id="UP000664081">
    <property type="component" value="Unassembled WGS sequence"/>
</dbReference>
<keyword evidence="8" id="KW-1185">Reference proteome</keyword>
<dbReference type="Pfam" id="PF00440">
    <property type="entry name" value="TetR_N"/>
    <property type="match status" value="1"/>
</dbReference>
<evidence type="ECO:0000313" key="7">
    <source>
        <dbReference type="Proteomes" id="UP000240400"/>
    </source>
</evidence>
<dbReference type="InterPro" id="IPR001647">
    <property type="entry name" value="HTH_TetR"/>
</dbReference>
<proteinExistence type="predicted"/>
<reference evidence="5 8" key="3">
    <citation type="submission" date="2021-03" db="EMBL/GenBank/DDBJ databases">
        <title>Staphylococci and Mammaliicocci in bats.</title>
        <authorList>
            <person name="Fountain K."/>
        </authorList>
    </citation>
    <scope>NUCLEOTIDE SEQUENCE [LARGE SCALE GENOMIC DNA]</scope>
    <source>
        <strain evidence="5 8">18_1_E_SW</strain>
    </source>
</reference>
<dbReference type="EMBL" id="PZHR01000120">
    <property type="protein sequence ID" value="PTK57224.1"/>
    <property type="molecule type" value="Genomic_DNA"/>
</dbReference>
<comment type="caution">
    <text evidence="6">The sequence shown here is derived from an EMBL/GenBank/DDBJ whole genome shotgun (WGS) entry which is preliminary data.</text>
</comment>
<dbReference type="PANTHER" id="PTHR43479:SF11">
    <property type="entry name" value="ACREF_ENVCD OPERON REPRESSOR-RELATED"/>
    <property type="match status" value="1"/>
</dbReference>
<dbReference type="Gene3D" id="1.10.357.10">
    <property type="entry name" value="Tetracycline Repressor, domain 2"/>
    <property type="match status" value="1"/>
</dbReference>
<dbReference type="PROSITE" id="PS50977">
    <property type="entry name" value="HTH_TETR_2"/>
    <property type="match status" value="1"/>
</dbReference>
<keyword evidence="3" id="KW-0812">Transmembrane</keyword>
<dbReference type="OrthoDB" id="9810250at2"/>
<reference evidence="6" key="2">
    <citation type="submission" date="2018-03" db="EMBL/GenBank/DDBJ databases">
        <authorList>
            <person name="Keele B.F."/>
        </authorList>
    </citation>
    <scope>NUCLEOTIDE SEQUENCE</scope>
    <source>
        <strain evidence="6">SNUC 4337</strain>
    </source>
</reference>
<feature type="DNA-binding region" description="H-T-H motif" evidence="2">
    <location>
        <begin position="29"/>
        <end position="48"/>
    </location>
</feature>
<dbReference type="GO" id="GO:0003677">
    <property type="term" value="F:DNA binding"/>
    <property type="evidence" value="ECO:0007669"/>
    <property type="project" value="UniProtKB-UniRule"/>
</dbReference>
<evidence type="ECO:0000259" key="4">
    <source>
        <dbReference type="PROSITE" id="PS50977"/>
    </source>
</evidence>
<reference evidence="6 7" key="1">
    <citation type="journal article" date="2016" name="Front. Microbiol.">
        <title>Comprehensive Phylogenetic Analysis of Bovine Non-aureus Staphylococci Species Based on Whole-Genome Sequencing.</title>
        <authorList>
            <person name="Naushad S."/>
            <person name="Barkema H.W."/>
            <person name="Luby C."/>
            <person name="Condas L.A."/>
            <person name="Nobrega D.B."/>
            <person name="Carson D.A."/>
            <person name="De Buck J."/>
        </authorList>
    </citation>
    <scope>NUCLEOTIDE SEQUENCE [LARGE SCALE GENOMIC DNA]</scope>
    <source>
        <strain evidence="6 7">SNUC 4337</strain>
    </source>
</reference>
<evidence type="ECO:0000313" key="5">
    <source>
        <dbReference type="EMBL" id="MBO1227853.1"/>
    </source>
</evidence>
<dbReference type="Pfam" id="PF14278">
    <property type="entry name" value="TetR_C_8"/>
    <property type="match status" value="1"/>
</dbReference>
<dbReference type="RefSeq" id="WP_107644557.1">
    <property type="nucleotide sequence ID" value="NZ_CATLAD010000016.1"/>
</dbReference>